<dbReference type="EMBL" id="FNON01000003">
    <property type="protein sequence ID" value="SDX70857.1"/>
    <property type="molecule type" value="Genomic_DNA"/>
</dbReference>
<dbReference type="SUPFAM" id="SSF53335">
    <property type="entry name" value="S-adenosyl-L-methionine-dependent methyltransferases"/>
    <property type="match status" value="1"/>
</dbReference>
<dbReference type="AlphaFoldDB" id="A0A1H3DWZ9"/>
<name>A0A1H3DWZ9_9PSEU</name>
<accession>A0A1H3DWZ9</accession>
<evidence type="ECO:0000313" key="2">
    <source>
        <dbReference type="Proteomes" id="UP000199515"/>
    </source>
</evidence>
<keyword evidence="1" id="KW-0489">Methyltransferase</keyword>
<dbReference type="STRING" id="589385.SAMN05421504_103559"/>
<keyword evidence="2" id="KW-1185">Reference proteome</keyword>
<dbReference type="GO" id="GO:0032259">
    <property type="term" value="P:methylation"/>
    <property type="evidence" value="ECO:0007669"/>
    <property type="project" value="UniProtKB-KW"/>
</dbReference>
<keyword evidence="1" id="KW-0808">Transferase</keyword>
<dbReference type="CDD" id="cd02440">
    <property type="entry name" value="AdoMet_MTases"/>
    <property type="match status" value="1"/>
</dbReference>
<dbReference type="Gene3D" id="3.40.50.150">
    <property type="entry name" value="Vaccinia Virus protein VP39"/>
    <property type="match status" value="1"/>
</dbReference>
<protein>
    <submittedName>
        <fullName evidence="1">Methyltransferase domain-containing protein</fullName>
    </submittedName>
</protein>
<evidence type="ECO:0000313" key="1">
    <source>
        <dbReference type="EMBL" id="SDX70857.1"/>
    </source>
</evidence>
<reference evidence="1 2" key="1">
    <citation type="submission" date="2016-10" db="EMBL/GenBank/DDBJ databases">
        <authorList>
            <person name="de Groot N.N."/>
        </authorList>
    </citation>
    <scope>NUCLEOTIDE SEQUENCE [LARGE SCALE GENOMIC DNA]</scope>
    <source>
        <strain evidence="1 2">CPCC 202699</strain>
    </source>
</reference>
<dbReference type="GO" id="GO:0008168">
    <property type="term" value="F:methyltransferase activity"/>
    <property type="evidence" value="ECO:0007669"/>
    <property type="project" value="UniProtKB-KW"/>
</dbReference>
<dbReference type="Pfam" id="PF13489">
    <property type="entry name" value="Methyltransf_23"/>
    <property type="match status" value="1"/>
</dbReference>
<proteinExistence type="predicted"/>
<sequence>MKEKRLLADAELALSSVVANNAMNRLRGLAGANSYTRELGFNPVDFLAGRPSAAWLDLCCGSGNALLQAAGLLPGVRIIGVDLVGYFTPPPHHGVEFVEASVTEWEPPYAFDLITCVHGLHYVGDKLGVLAKVASWLTEDGRFAADLDLASIRRADGSPAGRRLVAALRAEGFGYDGRRRRVGLSGRKQVRSPYTYLGADAEAGPNYTGQPAVMSYYRD</sequence>
<dbReference type="RefSeq" id="WP_245757349.1">
    <property type="nucleotide sequence ID" value="NZ_FNON01000003.1"/>
</dbReference>
<dbReference type="InterPro" id="IPR029063">
    <property type="entry name" value="SAM-dependent_MTases_sf"/>
</dbReference>
<gene>
    <name evidence="1" type="ORF">SAMN05421504_103559</name>
</gene>
<organism evidence="1 2">
    <name type="scientific">Amycolatopsis xylanica</name>
    <dbReference type="NCBI Taxonomy" id="589385"/>
    <lineage>
        <taxon>Bacteria</taxon>
        <taxon>Bacillati</taxon>
        <taxon>Actinomycetota</taxon>
        <taxon>Actinomycetes</taxon>
        <taxon>Pseudonocardiales</taxon>
        <taxon>Pseudonocardiaceae</taxon>
        <taxon>Amycolatopsis</taxon>
    </lineage>
</organism>
<dbReference type="Proteomes" id="UP000199515">
    <property type="component" value="Unassembled WGS sequence"/>
</dbReference>